<evidence type="ECO:0000313" key="4">
    <source>
        <dbReference type="EMBL" id="CAL6002208.1"/>
    </source>
</evidence>
<comment type="caution">
    <text evidence="3">The sequence shown here is derived from an EMBL/GenBank/DDBJ whole genome shotgun (WGS) entry which is preliminary data.</text>
</comment>
<proteinExistence type="predicted"/>
<dbReference type="Proteomes" id="UP001642409">
    <property type="component" value="Unassembled WGS sequence"/>
</dbReference>
<keyword evidence="5" id="KW-1185">Reference proteome</keyword>
<dbReference type="EMBL" id="CATOUU010001185">
    <property type="protein sequence ID" value="CAI9978406.1"/>
    <property type="molecule type" value="Genomic_DNA"/>
</dbReference>
<reference evidence="3" key="1">
    <citation type="submission" date="2023-06" db="EMBL/GenBank/DDBJ databases">
        <authorList>
            <person name="Kurt Z."/>
        </authorList>
    </citation>
    <scope>NUCLEOTIDE SEQUENCE</scope>
</reference>
<evidence type="ECO:0000313" key="3">
    <source>
        <dbReference type="EMBL" id="CAI9978406.1"/>
    </source>
</evidence>
<accession>A0AA86RI29</accession>
<reference evidence="4 5" key="2">
    <citation type="submission" date="2024-07" db="EMBL/GenBank/DDBJ databases">
        <authorList>
            <person name="Akdeniz Z."/>
        </authorList>
    </citation>
    <scope>NUCLEOTIDE SEQUENCE [LARGE SCALE GENOMIC DNA]</scope>
</reference>
<dbReference type="Gene3D" id="3.80.10.10">
    <property type="entry name" value="Ribonuclease Inhibitor"/>
    <property type="match status" value="2"/>
</dbReference>
<dbReference type="InterPro" id="IPR025875">
    <property type="entry name" value="Leu-rich_rpt_4"/>
</dbReference>
<dbReference type="InterPro" id="IPR001611">
    <property type="entry name" value="Leu-rich_rpt"/>
</dbReference>
<dbReference type="PANTHER" id="PTHR46652:SF3">
    <property type="entry name" value="LEUCINE-RICH REPEAT-CONTAINING PROTEIN 9"/>
    <property type="match status" value="1"/>
</dbReference>
<dbReference type="PANTHER" id="PTHR46652">
    <property type="entry name" value="LEUCINE-RICH REPEAT AND IQ DOMAIN-CONTAINING PROTEIN 1-RELATED"/>
    <property type="match status" value="1"/>
</dbReference>
<evidence type="ECO:0000313" key="5">
    <source>
        <dbReference type="Proteomes" id="UP001642409"/>
    </source>
</evidence>
<name>A0AA86RI29_9EUKA</name>
<protein>
    <submittedName>
        <fullName evidence="3">Leucine-rich repeat domain-containing protein</fullName>
    </submittedName>
    <submittedName>
        <fullName evidence="4">Leucine-rich_repeat domain-containing protein</fullName>
    </submittedName>
</protein>
<dbReference type="Pfam" id="PF12799">
    <property type="entry name" value="LRR_4"/>
    <property type="match status" value="2"/>
</dbReference>
<dbReference type="EMBL" id="CAXDID020000045">
    <property type="protein sequence ID" value="CAL6002208.1"/>
    <property type="molecule type" value="Genomic_DNA"/>
</dbReference>
<dbReference type="AlphaFoldDB" id="A0AA86RI29"/>
<sequence>MTEQIKNVQNQEYDANMTCKYQSKIKDGRLEIGDWLNGDRDVTNLEFIKKLNISTLILFMDEQISLKLRSDTIKELSMKKSIRMEDSVLSLKVDDLELESLEVLDLQCNNLGNNQLYNIAKFKKLHTLSVSFNKVDLTNIHNVTSLTKLSMRYCGLQNIDQIISLINLEDLDLSANIGIDITPLFQIQSLTQLNMSDCKLKQIDQIGSLTNLEVLNLSFNQLQIIDSIGLLVNLKELNIGNNKNLDITPLKSIICLIKLYLNNCELKSLSALKTLTNLQYLDLSSNDNIDITELQYLTNLTYLDLKCCELVSICVLRPLVNLESLDIEFNKILNLDNHFNEIKQLQALKIQGNLINDFTQIEKHQNFNILNKSDKQQSFSISFQVQPSQIIIKYLIRVCHLKKNFVTPIN</sequence>
<dbReference type="SUPFAM" id="SSF52058">
    <property type="entry name" value="L domain-like"/>
    <property type="match status" value="1"/>
</dbReference>
<evidence type="ECO:0000256" key="1">
    <source>
        <dbReference type="ARBA" id="ARBA00022614"/>
    </source>
</evidence>
<dbReference type="InterPro" id="IPR032675">
    <property type="entry name" value="LRR_dom_sf"/>
</dbReference>
<evidence type="ECO:0000256" key="2">
    <source>
        <dbReference type="ARBA" id="ARBA00022737"/>
    </source>
</evidence>
<organism evidence="3">
    <name type="scientific">Hexamita inflata</name>
    <dbReference type="NCBI Taxonomy" id="28002"/>
    <lineage>
        <taxon>Eukaryota</taxon>
        <taxon>Metamonada</taxon>
        <taxon>Diplomonadida</taxon>
        <taxon>Hexamitidae</taxon>
        <taxon>Hexamitinae</taxon>
        <taxon>Hexamita</taxon>
    </lineage>
</organism>
<dbReference type="Pfam" id="PF13516">
    <property type="entry name" value="LRR_6"/>
    <property type="match status" value="1"/>
</dbReference>
<dbReference type="PROSITE" id="PS51450">
    <property type="entry name" value="LRR"/>
    <property type="match status" value="2"/>
</dbReference>
<gene>
    <name evidence="4" type="ORF">HINF_LOCUS17807</name>
    <name evidence="3" type="ORF">HINF_LOCUS66051</name>
</gene>
<keyword evidence="2" id="KW-0677">Repeat</keyword>
<keyword evidence="1" id="KW-0433">Leucine-rich repeat</keyword>
<dbReference type="InterPro" id="IPR050836">
    <property type="entry name" value="SDS22/Internalin_LRR"/>
</dbReference>
<dbReference type="SMART" id="SM00365">
    <property type="entry name" value="LRR_SD22"/>
    <property type="match status" value="5"/>
</dbReference>